<keyword evidence="4" id="KW-1185">Reference proteome</keyword>
<proteinExistence type="predicted"/>
<evidence type="ECO:0000313" key="4">
    <source>
        <dbReference type="Proteomes" id="UP000324832"/>
    </source>
</evidence>
<sequence>MEDTSGETNLQQPPKRRRSTFFERRDSIMPQPAPDNILDSQATIIDGDEKRKEELLRYYDQLMNEKQQWKREINEKRNKYHDLRQQLEIATASSSRSKLDYSVLTSEDIEFLNAKVNISKLVEIQQDLHKSLMQTKEFYRKASQLNNVIVSHCENKINEVTDYIIENSTISD</sequence>
<feature type="compositionally biased region" description="Polar residues" evidence="2">
    <location>
        <begin position="1"/>
        <end position="12"/>
    </location>
</feature>
<organism evidence="3 4">
    <name type="scientific">Leptidea sinapis</name>
    <dbReference type="NCBI Taxonomy" id="189913"/>
    <lineage>
        <taxon>Eukaryota</taxon>
        <taxon>Metazoa</taxon>
        <taxon>Ecdysozoa</taxon>
        <taxon>Arthropoda</taxon>
        <taxon>Hexapoda</taxon>
        <taxon>Insecta</taxon>
        <taxon>Pterygota</taxon>
        <taxon>Neoptera</taxon>
        <taxon>Endopterygota</taxon>
        <taxon>Lepidoptera</taxon>
        <taxon>Glossata</taxon>
        <taxon>Ditrysia</taxon>
        <taxon>Papilionoidea</taxon>
        <taxon>Pieridae</taxon>
        <taxon>Dismorphiinae</taxon>
        <taxon>Leptidea</taxon>
    </lineage>
</organism>
<protein>
    <submittedName>
        <fullName evidence="3">Uncharacterized protein</fullName>
    </submittedName>
</protein>
<feature type="coiled-coil region" evidence="1">
    <location>
        <begin position="45"/>
        <end position="93"/>
    </location>
</feature>
<evidence type="ECO:0000256" key="1">
    <source>
        <dbReference type="SAM" id="Coils"/>
    </source>
</evidence>
<dbReference type="EMBL" id="FZQP02007080">
    <property type="protein sequence ID" value="VVD06125.1"/>
    <property type="molecule type" value="Genomic_DNA"/>
</dbReference>
<evidence type="ECO:0000256" key="2">
    <source>
        <dbReference type="SAM" id="MobiDB-lite"/>
    </source>
</evidence>
<dbReference type="AlphaFoldDB" id="A0A5E4RA73"/>
<dbReference type="Proteomes" id="UP000324832">
    <property type="component" value="Unassembled WGS sequence"/>
</dbReference>
<keyword evidence="1" id="KW-0175">Coiled coil</keyword>
<gene>
    <name evidence="3" type="ORF">LSINAPIS_LOCUS15538</name>
</gene>
<feature type="region of interest" description="Disordered" evidence="2">
    <location>
        <begin position="1"/>
        <end position="39"/>
    </location>
</feature>
<evidence type="ECO:0000313" key="3">
    <source>
        <dbReference type="EMBL" id="VVD06125.1"/>
    </source>
</evidence>
<accession>A0A5E4RA73</accession>
<reference evidence="3 4" key="1">
    <citation type="submission" date="2017-07" db="EMBL/GenBank/DDBJ databases">
        <authorList>
            <person name="Talla V."/>
            <person name="Backstrom N."/>
        </authorList>
    </citation>
    <scope>NUCLEOTIDE SEQUENCE [LARGE SCALE GENOMIC DNA]</scope>
</reference>
<name>A0A5E4RA73_9NEOP</name>